<evidence type="ECO:0000313" key="5">
    <source>
        <dbReference type="EMBL" id="OAT54805.1"/>
    </source>
</evidence>
<keyword evidence="5" id="KW-0347">Helicase</keyword>
<protein>
    <submittedName>
        <fullName evidence="5">RecD family DNA helicase</fullName>
    </submittedName>
</protein>
<evidence type="ECO:0000259" key="4">
    <source>
        <dbReference type="Pfam" id="PF14490"/>
    </source>
</evidence>
<gene>
    <name evidence="5" type="ORF">M998_0229</name>
</gene>
<dbReference type="InterPro" id="IPR050534">
    <property type="entry name" value="Coronavir_polyprotein_1ab"/>
</dbReference>
<dbReference type="PATRIC" id="fig|1354272.4.peg.236"/>
<proteinExistence type="predicted"/>
<keyword evidence="5" id="KW-0378">Hydrolase</keyword>
<keyword evidence="2" id="KW-0067">ATP-binding</keyword>
<dbReference type="InterPro" id="IPR027785">
    <property type="entry name" value="UvrD-like_helicase_C"/>
</dbReference>
<dbReference type="PANTHER" id="PTHR43788">
    <property type="entry name" value="DNA2/NAM7 HELICASE FAMILY MEMBER"/>
    <property type="match status" value="1"/>
</dbReference>
<dbReference type="OrthoDB" id="9803432at2"/>
<accession>A0A1B7K3T9</accession>
<reference evidence="5 6" key="1">
    <citation type="submission" date="2016-04" db="EMBL/GenBank/DDBJ databases">
        <title>ATOL: Assembling a taxonomically balanced genome-scale reconstruction of the evolutionary history of the Enterobacteriaceae.</title>
        <authorList>
            <person name="Plunkett G.III."/>
            <person name="Neeno-Eckwall E.C."/>
            <person name="Glasner J.D."/>
            <person name="Perna N.T."/>
        </authorList>
    </citation>
    <scope>NUCLEOTIDE SEQUENCE [LARGE SCALE GENOMIC DNA]</scope>
    <source>
        <strain evidence="5 6">ATCC 35613</strain>
    </source>
</reference>
<evidence type="ECO:0000313" key="6">
    <source>
        <dbReference type="Proteomes" id="UP000078224"/>
    </source>
</evidence>
<dbReference type="RefSeq" id="WP_068907164.1">
    <property type="nucleotide sequence ID" value="NZ_LXEW01000006.1"/>
</dbReference>
<evidence type="ECO:0000259" key="3">
    <source>
        <dbReference type="Pfam" id="PF13538"/>
    </source>
</evidence>
<keyword evidence="6" id="KW-1185">Reference proteome</keyword>
<name>A0A1B7K3T9_9GAMM</name>
<feature type="domain" description="ATP-dependent RecD2 DNA helicase-like helix-hairpin-helix" evidence="4">
    <location>
        <begin position="213"/>
        <end position="269"/>
    </location>
</feature>
<dbReference type="SUPFAM" id="SSF52540">
    <property type="entry name" value="P-loop containing nucleoside triphosphate hydrolases"/>
    <property type="match status" value="1"/>
</dbReference>
<feature type="domain" description="UvrD-like helicase C-terminal" evidence="3">
    <location>
        <begin position="664"/>
        <end position="710"/>
    </location>
</feature>
<dbReference type="Gene3D" id="2.30.30.940">
    <property type="match status" value="1"/>
</dbReference>
<sequence>MNLPKKIVMYFRVTYVQHNNKQDKCFIRGAVSKRESRNTYSVLSSVKINTTCTGLPSIPAKGEYWKVIGEAERYFEDHDGFGRHIFEFNAPTALEFQIPNTLEEVKDFVAKSSDFQGIGTVRLFNIWEKYGDTEAMNIILRGDIDKLVAVDLVSEEDARTLVEGFKKYTNLKYAKWFAEHRIPPFVQQNYFKMSAVIEDEHTGAKKALPKPPEVISDNPYHLTTLGMSFHSVDQLALTVFEKQLDDPNRLVCAVNQILNEQVVPRGHTFGTHNQIFPYLEALLESRELAALALMQSEQLLNFKLGDDGNYHHSALYIMQGIIAERISTLVNRKSNWCDFTYPRAINLAFKQLPFPLAPKQVEAVYSALEHEISIISGGAGTGKTTVLRTILRAFSELKYNIHGIALSGRAALRLHQSIGFPTKTITRFLNDEELMSVDSAGEEVKHLVVIDEASMVDVPYMSQIILHCCPRVRFLIVGDHEQLAPIGAGKVLYDLIKSGLVPFVELDQVQRQDESTGIPEYSRVVRSGQIPQSLSNKSVHFHECDEQDIVGKCIEIYRRNRSNSQMVSATRKTTFELNSKCQAEFNSSSPELTYEYMNQVTNSGLRLNDPVIFTRNHAAKRIQNGLLGELSTIEWTGDSYGGVQTQEYDEPITLTPELIIEMTLAYSITLHKAQGSQFPIVIVALNNSRMIDRSWIYTAITRSEQEVHIVGTKAKYLQAIQGGHRGHERQSSLQETLVAAIRRKSEVATDGA</sequence>
<dbReference type="GO" id="GO:0005524">
    <property type="term" value="F:ATP binding"/>
    <property type="evidence" value="ECO:0007669"/>
    <property type="project" value="UniProtKB-KW"/>
</dbReference>
<dbReference type="Gene3D" id="1.10.10.2220">
    <property type="match status" value="1"/>
</dbReference>
<dbReference type="Pfam" id="PF14490">
    <property type="entry name" value="HHH_RecD2"/>
    <property type="match status" value="1"/>
</dbReference>
<dbReference type="Gene3D" id="3.40.50.300">
    <property type="entry name" value="P-loop containing nucleotide triphosphate hydrolases"/>
    <property type="match status" value="2"/>
</dbReference>
<dbReference type="EMBL" id="LXEW01000006">
    <property type="protein sequence ID" value="OAT54805.1"/>
    <property type="molecule type" value="Genomic_DNA"/>
</dbReference>
<dbReference type="AlphaFoldDB" id="A0A1B7K3T9"/>
<dbReference type="GO" id="GO:0003678">
    <property type="term" value="F:DNA helicase activity"/>
    <property type="evidence" value="ECO:0007669"/>
    <property type="project" value="UniProtKB-ARBA"/>
</dbReference>
<dbReference type="PANTHER" id="PTHR43788:SF6">
    <property type="entry name" value="DNA HELICASE B"/>
    <property type="match status" value="1"/>
</dbReference>
<dbReference type="Pfam" id="PF13538">
    <property type="entry name" value="UvrD_C_2"/>
    <property type="match status" value="1"/>
</dbReference>
<evidence type="ECO:0000256" key="1">
    <source>
        <dbReference type="ARBA" id="ARBA00022741"/>
    </source>
</evidence>
<comment type="caution">
    <text evidence="5">The sequence shown here is derived from an EMBL/GenBank/DDBJ whole genome shotgun (WGS) entry which is preliminary data.</text>
</comment>
<dbReference type="InterPro" id="IPR027417">
    <property type="entry name" value="P-loop_NTPase"/>
</dbReference>
<keyword evidence="1" id="KW-0547">Nucleotide-binding</keyword>
<organism evidence="5 6">
    <name type="scientific">Providencia heimbachae ATCC 35613</name>
    <dbReference type="NCBI Taxonomy" id="1354272"/>
    <lineage>
        <taxon>Bacteria</taxon>
        <taxon>Pseudomonadati</taxon>
        <taxon>Pseudomonadota</taxon>
        <taxon>Gammaproteobacteria</taxon>
        <taxon>Enterobacterales</taxon>
        <taxon>Morganellaceae</taxon>
        <taxon>Providencia</taxon>
    </lineage>
</organism>
<dbReference type="InterPro" id="IPR029493">
    <property type="entry name" value="RecD2-like_HHH"/>
</dbReference>
<dbReference type="CDD" id="cd18809">
    <property type="entry name" value="SF1_C_RecD"/>
    <property type="match status" value="1"/>
</dbReference>
<dbReference type="Proteomes" id="UP000078224">
    <property type="component" value="Unassembled WGS sequence"/>
</dbReference>
<dbReference type="CDD" id="cd17933">
    <property type="entry name" value="DEXSc_RecD-like"/>
    <property type="match status" value="1"/>
</dbReference>
<evidence type="ECO:0000256" key="2">
    <source>
        <dbReference type="ARBA" id="ARBA00022840"/>
    </source>
</evidence>
<dbReference type="Pfam" id="PF13604">
    <property type="entry name" value="AAA_30"/>
    <property type="match status" value="1"/>
</dbReference>